<evidence type="ECO:0000313" key="2">
    <source>
        <dbReference type="Proteomes" id="UP000193431"/>
    </source>
</evidence>
<keyword evidence="2" id="KW-1185">Reference proteome</keyword>
<dbReference type="EMBL" id="CP019344">
    <property type="protein sequence ID" value="ARN78381.1"/>
    <property type="molecule type" value="Genomic_DNA"/>
</dbReference>
<gene>
    <name evidence="1" type="ORF">BST97_10495</name>
</gene>
<proteinExistence type="predicted"/>
<dbReference type="Proteomes" id="UP000193431">
    <property type="component" value="Chromosome"/>
</dbReference>
<protein>
    <submittedName>
        <fullName evidence="1">Uncharacterized protein</fullName>
    </submittedName>
</protein>
<name>A0A1W6ML96_9FLAO</name>
<accession>A0A1W6ML96</accession>
<dbReference type="AlphaFoldDB" id="A0A1W6ML96"/>
<sequence>METLSMKATLLFYRFLYLTLPLCASMCCPEEDQIFYERFSKETDPVSIIENQQATYNVGDTLFVNTSIAFEQDFDGQQFNLLEMNSTQEERYGYFNLVLYWQNDFGTSTPINILDENLVTSSGSSEVYDDRIFNTMTIDPNGFNHRIGIILRETGTYKLGGFINGNNEPLLISYNFDTTDKIFQIYAPLDASSVDGFYEFRVE</sequence>
<evidence type="ECO:0000313" key="1">
    <source>
        <dbReference type="EMBL" id="ARN78381.1"/>
    </source>
</evidence>
<dbReference type="STRING" id="331648.BST97_10495"/>
<organism evidence="1 2">
    <name type="scientific">Nonlabens spongiae</name>
    <dbReference type="NCBI Taxonomy" id="331648"/>
    <lineage>
        <taxon>Bacteria</taxon>
        <taxon>Pseudomonadati</taxon>
        <taxon>Bacteroidota</taxon>
        <taxon>Flavobacteriia</taxon>
        <taxon>Flavobacteriales</taxon>
        <taxon>Flavobacteriaceae</taxon>
        <taxon>Nonlabens</taxon>
    </lineage>
</organism>
<reference evidence="1 2" key="1">
    <citation type="submission" date="2016-11" db="EMBL/GenBank/DDBJ databases">
        <title>Trade-off between light-utilization and light-protection in marine flavobacteria.</title>
        <authorList>
            <person name="Kumagai Y."/>
        </authorList>
    </citation>
    <scope>NUCLEOTIDE SEQUENCE [LARGE SCALE GENOMIC DNA]</scope>
    <source>
        <strain evidence="1 2">JCM 13191</strain>
    </source>
</reference>